<dbReference type="NCBIfam" id="TIGR03514">
    <property type="entry name" value="GldB_lipo"/>
    <property type="match status" value="1"/>
</dbReference>
<gene>
    <name evidence="1" type="primary">gldB</name>
    <name evidence="1" type="ORF">DPN68_02350</name>
</gene>
<keyword evidence="2" id="KW-1185">Reference proteome</keyword>
<organism evidence="1 2">
    <name type="scientific">Flavobacterium tibetense</name>
    <dbReference type="NCBI Taxonomy" id="2233533"/>
    <lineage>
        <taxon>Bacteria</taxon>
        <taxon>Pseudomonadati</taxon>
        <taxon>Bacteroidota</taxon>
        <taxon>Flavobacteriia</taxon>
        <taxon>Flavobacteriales</taxon>
        <taxon>Flavobacteriaceae</taxon>
        <taxon>Flavobacterium</taxon>
    </lineage>
</organism>
<evidence type="ECO:0000313" key="2">
    <source>
        <dbReference type="Proteomes" id="UP000253319"/>
    </source>
</evidence>
<dbReference type="EMBL" id="QLST01000002">
    <property type="protein sequence ID" value="RBA29507.1"/>
    <property type="molecule type" value="Genomic_DNA"/>
</dbReference>
<dbReference type="RefSeq" id="WP_113987989.1">
    <property type="nucleotide sequence ID" value="NZ_QLST01000002.1"/>
</dbReference>
<name>A0A365P4J8_9FLAO</name>
<evidence type="ECO:0000313" key="1">
    <source>
        <dbReference type="EMBL" id="RBA29507.1"/>
    </source>
</evidence>
<dbReference type="Pfam" id="PF25594">
    <property type="entry name" value="GldB_lipo"/>
    <property type="match status" value="1"/>
</dbReference>
<dbReference type="OrthoDB" id="976022at2"/>
<accession>A0A365P4J8</accession>
<sequence>MKKVFIVLLLIGLVSCKKESKIEREIEKIPVVFKVERFDKIFYESQPSDLKQIQSQYPFFFPEGNEDTVWTNKLSNPLLRELYNEVQFRYGNLTSLEEDLTSFFGHVQYYFPKYKTPRVITLISEVDLDAKAIYADSIALIALDCYLGSEHRFYADFPKFKRINFDENQILPDLVTSFSYGKITPPMDKNLLSIMIYQGKELYLKDKLIPNFTDAAKIAYTEEQMAWCKENEEQMWRYFIENNLLYEANVKNEHRFINDAPFSKFYLEIDNESPGRVGQWLGWQIVRSYMENNDTSLTDMLAMDAKTLFERSKYKPKK</sequence>
<dbReference type="Proteomes" id="UP000253319">
    <property type="component" value="Unassembled WGS sequence"/>
</dbReference>
<dbReference type="PROSITE" id="PS51257">
    <property type="entry name" value="PROKAR_LIPOPROTEIN"/>
    <property type="match status" value="1"/>
</dbReference>
<reference evidence="1 2" key="1">
    <citation type="submission" date="2018-06" db="EMBL/GenBank/DDBJ databases">
        <title>Flavobacterium tibetense sp. nov., isolated from a wetland YonghuCo on Tibetan Plateau.</title>
        <authorList>
            <person name="Xing P."/>
            <person name="Phurbu D."/>
            <person name="Lu H."/>
        </authorList>
    </citation>
    <scope>NUCLEOTIDE SEQUENCE [LARGE SCALE GENOMIC DNA]</scope>
    <source>
        <strain evidence="1 2">YH5</strain>
    </source>
</reference>
<comment type="caution">
    <text evidence="1">The sequence shown here is derived from an EMBL/GenBank/DDBJ whole genome shotgun (WGS) entry which is preliminary data.</text>
</comment>
<dbReference type="InterPro" id="IPR019853">
    <property type="entry name" value="GldB-like"/>
</dbReference>
<proteinExistence type="predicted"/>
<protein>
    <submittedName>
        <fullName evidence="1">Gliding motility lipoprotein GldB</fullName>
    </submittedName>
</protein>
<dbReference type="AlphaFoldDB" id="A0A365P4J8"/>
<keyword evidence="1" id="KW-0449">Lipoprotein</keyword>